<dbReference type="PANTHER" id="PTHR34846:SF11">
    <property type="entry name" value="4-CARBOXYMUCONOLACTONE DECARBOXYLASE FAMILY PROTEIN (AFU_ORTHOLOGUE AFUA_6G11590)"/>
    <property type="match status" value="1"/>
</dbReference>
<organism evidence="2 3">
    <name type="scientific">Phialophora macrospora</name>
    <dbReference type="NCBI Taxonomy" id="1851006"/>
    <lineage>
        <taxon>Eukaryota</taxon>
        <taxon>Fungi</taxon>
        <taxon>Dikarya</taxon>
        <taxon>Ascomycota</taxon>
        <taxon>Pezizomycotina</taxon>
        <taxon>Eurotiomycetes</taxon>
        <taxon>Chaetothyriomycetidae</taxon>
        <taxon>Chaetothyriales</taxon>
        <taxon>Herpotrichiellaceae</taxon>
        <taxon>Phialophora</taxon>
    </lineage>
</organism>
<evidence type="ECO:0000313" key="2">
    <source>
        <dbReference type="EMBL" id="KIW73826.1"/>
    </source>
</evidence>
<proteinExistence type="predicted"/>
<dbReference type="EMBL" id="KN846956">
    <property type="protein sequence ID" value="KIW73826.1"/>
    <property type="molecule type" value="Genomic_DNA"/>
</dbReference>
<name>A0A0D2D8B1_9EURO</name>
<sequence>MRLDYVANPPTNLSAEDQEVLERVKARRGAMGLIPLDLTLLHAPKIADGWNALLGAVRTKNSLPDDLREIAICRPALINKAWFEWNAHAPILLKSAGFTEEKLAVVKQLHPTEKGALDDRQWAVLRYADAMTRDVSVPQSLFDEVKAQGFSEQEIVELTATVASYNLVSRFLVALDVGEQNNKAPDWASKL</sequence>
<dbReference type="AlphaFoldDB" id="A0A0D2D8B1"/>
<dbReference type="InterPro" id="IPR029032">
    <property type="entry name" value="AhpD-like"/>
</dbReference>
<dbReference type="HOGENOM" id="CLU_082760_2_0_1"/>
<dbReference type="PANTHER" id="PTHR34846">
    <property type="entry name" value="4-CARBOXYMUCONOLACTONE DECARBOXYLASE FAMILY PROTEIN (AFU_ORTHOLOGUE AFUA_6G11590)"/>
    <property type="match status" value="1"/>
</dbReference>
<dbReference type="STRING" id="5601.A0A0D2D8B1"/>
<gene>
    <name evidence="2" type="ORF">PV04_01914</name>
</gene>
<evidence type="ECO:0000259" key="1">
    <source>
        <dbReference type="Pfam" id="PF02627"/>
    </source>
</evidence>
<reference evidence="2 3" key="1">
    <citation type="submission" date="2015-01" db="EMBL/GenBank/DDBJ databases">
        <title>The Genome Sequence of Capronia semiimmersa CBS27337.</title>
        <authorList>
            <consortium name="The Broad Institute Genomics Platform"/>
            <person name="Cuomo C."/>
            <person name="de Hoog S."/>
            <person name="Gorbushina A."/>
            <person name="Stielow B."/>
            <person name="Teixiera M."/>
            <person name="Abouelleil A."/>
            <person name="Chapman S.B."/>
            <person name="Priest M."/>
            <person name="Young S.K."/>
            <person name="Wortman J."/>
            <person name="Nusbaum C."/>
            <person name="Birren B."/>
        </authorList>
    </citation>
    <scope>NUCLEOTIDE SEQUENCE [LARGE SCALE GENOMIC DNA]</scope>
    <source>
        <strain evidence="2 3">CBS 27337</strain>
    </source>
</reference>
<dbReference type="Proteomes" id="UP000054266">
    <property type="component" value="Unassembled WGS sequence"/>
</dbReference>
<protein>
    <recommendedName>
        <fullName evidence="1">Carboxymuconolactone decarboxylase-like domain-containing protein</fullName>
    </recommendedName>
</protein>
<dbReference type="InterPro" id="IPR003779">
    <property type="entry name" value="CMD-like"/>
</dbReference>
<dbReference type="GO" id="GO:0051920">
    <property type="term" value="F:peroxiredoxin activity"/>
    <property type="evidence" value="ECO:0007669"/>
    <property type="project" value="InterPro"/>
</dbReference>
<keyword evidence="3" id="KW-1185">Reference proteome</keyword>
<feature type="domain" description="Carboxymuconolactone decarboxylase-like" evidence="1">
    <location>
        <begin position="44"/>
        <end position="113"/>
    </location>
</feature>
<dbReference type="Pfam" id="PF02627">
    <property type="entry name" value="CMD"/>
    <property type="match status" value="1"/>
</dbReference>
<evidence type="ECO:0000313" key="3">
    <source>
        <dbReference type="Proteomes" id="UP000054266"/>
    </source>
</evidence>
<accession>A0A0D2D8B1</accession>
<dbReference type="SUPFAM" id="SSF69118">
    <property type="entry name" value="AhpD-like"/>
    <property type="match status" value="1"/>
</dbReference>
<dbReference type="Gene3D" id="1.20.1290.10">
    <property type="entry name" value="AhpD-like"/>
    <property type="match status" value="1"/>
</dbReference>